<dbReference type="EMBL" id="LR796476">
    <property type="protein sequence ID" value="CAB4147692.1"/>
    <property type="molecule type" value="Genomic_DNA"/>
</dbReference>
<sequence>MTNALVSVDQIQLMANAVAKSGLFGMKTPEQAMALMLVAQAEGYSPALAARDYHIIQGRPALKADAMLARFQMAGGRVEWVTYTDTEVKATFSHAQGGSITLSWTFDQARKIGLTGKDNWKNYPRAMLRARVISEGIRTVYPGCVVGVYTPEEVQDFEPVRKPLERDMGTIEVVESDSVPVEESISTMTNDVPPEEWAFSLPGKDAVIYGSREEWLDALMVVVDKIIASKLAEDAKQEKIKALKLINVPVFKRFGLQRTTEIYKEIDTKFSASGEA</sequence>
<organism evidence="1">
    <name type="scientific">uncultured Caudovirales phage</name>
    <dbReference type="NCBI Taxonomy" id="2100421"/>
    <lineage>
        <taxon>Viruses</taxon>
        <taxon>Duplodnaviria</taxon>
        <taxon>Heunggongvirae</taxon>
        <taxon>Uroviricota</taxon>
        <taxon>Caudoviricetes</taxon>
        <taxon>Peduoviridae</taxon>
        <taxon>Maltschvirus</taxon>
        <taxon>Maltschvirus maltsch</taxon>
    </lineage>
</organism>
<accession>A0A6J5MMV9</accession>
<protein>
    <submittedName>
        <fullName evidence="1">Uncharacterized protein</fullName>
    </submittedName>
</protein>
<evidence type="ECO:0000313" key="1">
    <source>
        <dbReference type="EMBL" id="CAB4147692.1"/>
    </source>
</evidence>
<proteinExistence type="predicted"/>
<reference evidence="1" key="1">
    <citation type="submission" date="2020-04" db="EMBL/GenBank/DDBJ databases">
        <authorList>
            <person name="Chiriac C."/>
            <person name="Salcher M."/>
            <person name="Ghai R."/>
            <person name="Kavagutti S V."/>
        </authorList>
    </citation>
    <scope>NUCLEOTIDE SEQUENCE</scope>
</reference>
<name>A0A6J5MMV9_9CAUD</name>
<gene>
    <name evidence="1" type="ORF">UFOVP513_46</name>
</gene>